<proteinExistence type="predicted"/>
<sequence length="357" mass="40619">MADITLHKDNGNSTTEIPNRFIDEYMTNANGEFVKIYLYLLRCMNSPDCSFSISRTADRFEHTEKDIQRALKYWEKMNLLRLEYNEDKSISGIYFLESDAASPKDDTVPLKKAEFAASSAPSKTAFSEKPVYTAGDMAAFKEKEEVRELLFVAESYLGRPLTSTDVQTLLYWYDGLSLCADLIVYLMEYCIAGGHSSLHYMEKVALSWKETGIETVEQAKRSVNTRSKLHYAVMKALGIHGRSLIPAESAYIEKWSKELGFGQDMITEACSRTILTIHQPNFEYADRILLNWKKQNIRTAADIRKADESFQAAKTAEKALKPAIRTAASNRFNSFPQRTYNLDQLNQLEAELLNSAH</sequence>
<evidence type="ECO:0000313" key="1">
    <source>
        <dbReference type="EMBL" id="TGY91087.1"/>
    </source>
</evidence>
<dbReference type="Proteomes" id="UP000304953">
    <property type="component" value="Unassembled WGS sequence"/>
</dbReference>
<protein>
    <submittedName>
        <fullName evidence="1">DnaD domain protein</fullName>
    </submittedName>
</protein>
<reference evidence="1" key="1">
    <citation type="submission" date="2019-04" db="EMBL/GenBank/DDBJ databases">
        <title>Microbes associate with the intestines of laboratory mice.</title>
        <authorList>
            <person name="Navarre W."/>
            <person name="Wong E."/>
            <person name="Huang K."/>
            <person name="Tropini C."/>
            <person name="Ng K."/>
            <person name="Yu B."/>
        </authorList>
    </citation>
    <scope>NUCLEOTIDE SEQUENCE</scope>
    <source>
        <strain evidence="1">NM01_1-7b</strain>
    </source>
</reference>
<evidence type="ECO:0000313" key="2">
    <source>
        <dbReference type="Proteomes" id="UP000304953"/>
    </source>
</evidence>
<dbReference type="EMBL" id="SRYA01000071">
    <property type="protein sequence ID" value="TGY91087.1"/>
    <property type="molecule type" value="Genomic_DNA"/>
</dbReference>
<accession>A0AC61RRJ0</accession>
<keyword evidence="2" id="KW-1185">Reference proteome</keyword>
<name>A0AC61RRJ0_9FIRM</name>
<comment type="caution">
    <text evidence="1">The sequence shown here is derived from an EMBL/GenBank/DDBJ whole genome shotgun (WGS) entry which is preliminary data.</text>
</comment>
<gene>
    <name evidence="1" type="ORF">E5329_22860</name>
</gene>
<organism evidence="1 2">
    <name type="scientific">Petralouisia muris</name>
    <dbReference type="NCBI Taxonomy" id="3032872"/>
    <lineage>
        <taxon>Bacteria</taxon>
        <taxon>Bacillati</taxon>
        <taxon>Bacillota</taxon>
        <taxon>Clostridia</taxon>
        <taxon>Lachnospirales</taxon>
        <taxon>Lachnospiraceae</taxon>
        <taxon>Petralouisia</taxon>
    </lineage>
</organism>